<organism evidence="10 11">
    <name type="scientific">Echria macrotheca</name>
    <dbReference type="NCBI Taxonomy" id="438768"/>
    <lineage>
        <taxon>Eukaryota</taxon>
        <taxon>Fungi</taxon>
        <taxon>Dikarya</taxon>
        <taxon>Ascomycota</taxon>
        <taxon>Pezizomycotina</taxon>
        <taxon>Sordariomycetes</taxon>
        <taxon>Sordariomycetidae</taxon>
        <taxon>Sordariales</taxon>
        <taxon>Schizotheciaceae</taxon>
        <taxon>Echria</taxon>
    </lineage>
</organism>
<evidence type="ECO:0000256" key="3">
    <source>
        <dbReference type="ARBA" id="ARBA00022692"/>
    </source>
</evidence>
<keyword evidence="2" id="KW-0813">Transport</keyword>
<proteinExistence type="inferred from homology"/>
<dbReference type="InterPro" id="IPR019603">
    <property type="entry name" value="Tom5"/>
</dbReference>
<protein>
    <submittedName>
        <fullName evidence="10">Mitochondrial outer membrane translocase complex, subunit Tom5</fullName>
    </submittedName>
</protein>
<dbReference type="Proteomes" id="UP001239445">
    <property type="component" value="Unassembled WGS sequence"/>
</dbReference>
<comment type="similarity">
    <text evidence="9">Belongs to the Tom5 family.</text>
</comment>
<accession>A0AAJ0BGZ6</accession>
<dbReference type="GO" id="GO:0006626">
    <property type="term" value="P:protein targeting to mitochondrion"/>
    <property type="evidence" value="ECO:0007669"/>
    <property type="project" value="UniProtKB-ARBA"/>
</dbReference>
<keyword evidence="11" id="KW-1185">Reference proteome</keyword>
<evidence type="ECO:0000256" key="5">
    <source>
        <dbReference type="ARBA" id="ARBA00022927"/>
    </source>
</evidence>
<keyword evidence="4" id="KW-1000">Mitochondrion outer membrane</keyword>
<evidence type="ECO:0000256" key="1">
    <source>
        <dbReference type="ARBA" id="ARBA00004572"/>
    </source>
</evidence>
<dbReference type="EMBL" id="MU839829">
    <property type="protein sequence ID" value="KAK1758093.1"/>
    <property type="molecule type" value="Genomic_DNA"/>
</dbReference>
<dbReference type="AlphaFoldDB" id="A0AAJ0BGZ6"/>
<gene>
    <name evidence="10" type="ORF">QBC47DRAFT_398997</name>
</gene>
<keyword evidence="8" id="KW-0472">Membrane</keyword>
<keyword evidence="3" id="KW-0812">Transmembrane</keyword>
<evidence type="ECO:0000256" key="8">
    <source>
        <dbReference type="ARBA" id="ARBA00023136"/>
    </source>
</evidence>
<comment type="caution">
    <text evidence="10">The sequence shown here is derived from an EMBL/GenBank/DDBJ whole genome shotgun (WGS) entry which is preliminary data.</text>
</comment>
<evidence type="ECO:0000256" key="7">
    <source>
        <dbReference type="ARBA" id="ARBA00023128"/>
    </source>
</evidence>
<dbReference type="Pfam" id="PF10642">
    <property type="entry name" value="Tom5"/>
    <property type="match status" value="1"/>
</dbReference>
<comment type="subcellular location">
    <subcellularLocation>
        <location evidence="1">Mitochondrion outer membrane</location>
        <topology evidence="1">Single-pass membrane protein</topology>
    </subcellularLocation>
</comment>
<dbReference type="GO" id="GO:0005741">
    <property type="term" value="C:mitochondrial outer membrane"/>
    <property type="evidence" value="ECO:0007669"/>
    <property type="project" value="UniProtKB-SubCell"/>
</dbReference>
<evidence type="ECO:0000313" key="10">
    <source>
        <dbReference type="EMBL" id="KAK1758093.1"/>
    </source>
</evidence>
<keyword evidence="6" id="KW-1133">Transmembrane helix</keyword>
<keyword evidence="5" id="KW-0653">Protein transport</keyword>
<dbReference type="GO" id="GO:0015031">
    <property type="term" value="P:protein transport"/>
    <property type="evidence" value="ECO:0007669"/>
    <property type="project" value="UniProtKB-KW"/>
</dbReference>
<sequence>MFGGFAPPQISQAELRQREEEAAGTVKMVLAGVVGLYLSPFVVKFFENYV</sequence>
<evidence type="ECO:0000256" key="9">
    <source>
        <dbReference type="ARBA" id="ARBA00025716"/>
    </source>
</evidence>
<keyword evidence="7" id="KW-0496">Mitochondrion</keyword>
<evidence type="ECO:0000256" key="4">
    <source>
        <dbReference type="ARBA" id="ARBA00022787"/>
    </source>
</evidence>
<evidence type="ECO:0000256" key="6">
    <source>
        <dbReference type="ARBA" id="ARBA00022989"/>
    </source>
</evidence>
<evidence type="ECO:0000256" key="2">
    <source>
        <dbReference type="ARBA" id="ARBA00022448"/>
    </source>
</evidence>
<reference evidence="10" key="1">
    <citation type="submission" date="2023-06" db="EMBL/GenBank/DDBJ databases">
        <title>Genome-scale phylogeny and comparative genomics of the fungal order Sordariales.</title>
        <authorList>
            <consortium name="Lawrence Berkeley National Laboratory"/>
            <person name="Hensen N."/>
            <person name="Bonometti L."/>
            <person name="Westerberg I."/>
            <person name="Brannstrom I.O."/>
            <person name="Guillou S."/>
            <person name="Cros-Aarteil S."/>
            <person name="Calhoun S."/>
            <person name="Haridas S."/>
            <person name="Kuo A."/>
            <person name="Mondo S."/>
            <person name="Pangilinan J."/>
            <person name="Riley R."/>
            <person name="Labutti K."/>
            <person name="Andreopoulos B."/>
            <person name="Lipzen A."/>
            <person name="Chen C."/>
            <person name="Yanf M."/>
            <person name="Daum C."/>
            <person name="Ng V."/>
            <person name="Clum A."/>
            <person name="Steindorff A."/>
            <person name="Ohm R."/>
            <person name="Martin F."/>
            <person name="Silar P."/>
            <person name="Natvig D."/>
            <person name="Lalanne C."/>
            <person name="Gautier V."/>
            <person name="Ament-Velasquez S.L."/>
            <person name="Kruys A."/>
            <person name="Hutchinson M.I."/>
            <person name="Powell A.J."/>
            <person name="Barry K."/>
            <person name="Miller A.N."/>
            <person name="Grigoriev I.V."/>
            <person name="Debuchy R."/>
            <person name="Gladieux P."/>
            <person name="Thoren M.H."/>
            <person name="Johannesson H."/>
        </authorList>
    </citation>
    <scope>NUCLEOTIDE SEQUENCE</scope>
    <source>
        <strain evidence="10">PSN4</strain>
    </source>
</reference>
<evidence type="ECO:0000313" key="11">
    <source>
        <dbReference type="Proteomes" id="UP001239445"/>
    </source>
</evidence>
<name>A0AAJ0BGZ6_9PEZI</name>